<feature type="compositionally biased region" description="Basic and acidic residues" evidence="1">
    <location>
        <begin position="38"/>
        <end position="52"/>
    </location>
</feature>
<dbReference type="PANTHER" id="PTHR35587:SF6">
    <property type="entry name" value="BZIP DOMAIN-CONTAINING PROTEIN"/>
    <property type="match status" value="1"/>
</dbReference>
<feature type="region of interest" description="Disordered" evidence="1">
    <location>
        <begin position="93"/>
        <end position="153"/>
    </location>
</feature>
<evidence type="ECO:0000313" key="3">
    <source>
        <dbReference type="Proteomes" id="UP000799537"/>
    </source>
</evidence>
<dbReference type="EMBL" id="ML993587">
    <property type="protein sequence ID" value="KAF2169813.1"/>
    <property type="molecule type" value="Genomic_DNA"/>
</dbReference>
<keyword evidence="3" id="KW-1185">Reference proteome</keyword>
<name>A0A6A6CSY5_ZASCE</name>
<dbReference type="OrthoDB" id="2279190at2759"/>
<dbReference type="AlphaFoldDB" id="A0A6A6CSY5"/>
<dbReference type="RefSeq" id="XP_033670702.1">
    <property type="nucleotide sequence ID" value="XM_033805287.1"/>
</dbReference>
<gene>
    <name evidence="2" type="ORF">M409DRAFT_20227</name>
</gene>
<sequence length="187" mass="21180">MAANEADRRRFIEQPKLEHLSEETLQNPPKQRTVQQQEKQDNLIKKERRDVGIDTARSRSSSRRERRKRIKQAFEEGTYMKTGSLEALEEADANGDMQAMRPFERIGPDSTSMDGPVTMARAQRGEIPVRGSNPNQPYYMTPEPATGGSELKDKDGLKLSLEANLDIEIELKASIRGDLTLSLYEAM</sequence>
<evidence type="ECO:0000256" key="1">
    <source>
        <dbReference type="SAM" id="MobiDB-lite"/>
    </source>
</evidence>
<proteinExistence type="predicted"/>
<feature type="region of interest" description="Disordered" evidence="1">
    <location>
        <begin position="1"/>
        <end position="75"/>
    </location>
</feature>
<feature type="compositionally biased region" description="Basic and acidic residues" evidence="1">
    <location>
        <begin position="1"/>
        <end position="22"/>
    </location>
</feature>
<dbReference type="Proteomes" id="UP000799537">
    <property type="component" value="Unassembled WGS sequence"/>
</dbReference>
<feature type="compositionally biased region" description="Polar residues" evidence="1">
    <location>
        <begin position="23"/>
        <end position="37"/>
    </location>
</feature>
<evidence type="ECO:0000313" key="2">
    <source>
        <dbReference type="EMBL" id="KAF2169813.1"/>
    </source>
</evidence>
<dbReference type="PANTHER" id="PTHR35587">
    <property type="entry name" value="EXPRESSED PROTEIN"/>
    <property type="match status" value="1"/>
</dbReference>
<organism evidence="2 3">
    <name type="scientific">Zasmidium cellare ATCC 36951</name>
    <dbReference type="NCBI Taxonomy" id="1080233"/>
    <lineage>
        <taxon>Eukaryota</taxon>
        <taxon>Fungi</taxon>
        <taxon>Dikarya</taxon>
        <taxon>Ascomycota</taxon>
        <taxon>Pezizomycotina</taxon>
        <taxon>Dothideomycetes</taxon>
        <taxon>Dothideomycetidae</taxon>
        <taxon>Mycosphaerellales</taxon>
        <taxon>Mycosphaerellaceae</taxon>
        <taxon>Zasmidium</taxon>
    </lineage>
</organism>
<feature type="compositionally biased region" description="Basic residues" evidence="1">
    <location>
        <begin position="60"/>
        <end position="71"/>
    </location>
</feature>
<reference evidence="2" key="1">
    <citation type="journal article" date="2020" name="Stud. Mycol.">
        <title>101 Dothideomycetes genomes: a test case for predicting lifestyles and emergence of pathogens.</title>
        <authorList>
            <person name="Haridas S."/>
            <person name="Albert R."/>
            <person name="Binder M."/>
            <person name="Bloem J."/>
            <person name="Labutti K."/>
            <person name="Salamov A."/>
            <person name="Andreopoulos B."/>
            <person name="Baker S."/>
            <person name="Barry K."/>
            <person name="Bills G."/>
            <person name="Bluhm B."/>
            <person name="Cannon C."/>
            <person name="Castanera R."/>
            <person name="Culley D."/>
            <person name="Daum C."/>
            <person name="Ezra D."/>
            <person name="Gonzalez J."/>
            <person name="Henrissat B."/>
            <person name="Kuo A."/>
            <person name="Liang C."/>
            <person name="Lipzen A."/>
            <person name="Lutzoni F."/>
            <person name="Magnuson J."/>
            <person name="Mondo S."/>
            <person name="Nolan M."/>
            <person name="Ohm R."/>
            <person name="Pangilinan J."/>
            <person name="Park H.-J."/>
            <person name="Ramirez L."/>
            <person name="Alfaro M."/>
            <person name="Sun H."/>
            <person name="Tritt A."/>
            <person name="Yoshinaga Y."/>
            <person name="Zwiers L.-H."/>
            <person name="Turgeon B."/>
            <person name="Goodwin S."/>
            <person name="Spatafora J."/>
            <person name="Crous P."/>
            <person name="Grigoriev I."/>
        </authorList>
    </citation>
    <scope>NUCLEOTIDE SEQUENCE</scope>
    <source>
        <strain evidence="2">ATCC 36951</strain>
    </source>
</reference>
<dbReference type="GeneID" id="54558559"/>
<accession>A0A6A6CSY5</accession>
<protein>
    <submittedName>
        <fullName evidence="2">Uncharacterized protein</fullName>
    </submittedName>
</protein>